<dbReference type="EMBL" id="JAGSOV010000011">
    <property type="protein sequence ID" value="MCO1654467.1"/>
    <property type="molecule type" value="Genomic_DNA"/>
</dbReference>
<dbReference type="RefSeq" id="WP_252436277.1">
    <property type="nucleotide sequence ID" value="NZ_JAGSOV010000011.1"/>
</dbReference>
<name>A0ABT0ZUR0_9PSEU</name>
<accession>A0ABT0ZUR0</accession>
<keyword evidence="2" id="KW-1185">Reference proteome</keyword>
<comment type="caution">
    <text evidence="1">The sequence shown here is derived from an EMBL/GenBank/DDBJ whole genome shotgun (WGS) entry which is preliminary data.</text>
</comment>
<dbReference type="InterPro" id="IPR009351">
    <property type="entry name" value="AlkZ-like"/>
</dbReference>
<evidence type="ECO:0000313" key="2">
    <source>
        <dbReference type="Proteomes" id="UP001165283"/>
    </source>
</evidence>
<dbReference type="PANTHER" id="PTHR30528:SF0">
    <property type="entry name" value="CYTOPLASMIC PROTEIN"/>
    <property type="match status" value="1"/>
</dbReference>
<dbReference type="Pfam" id="PF06224">
    <property type="entry name" value="AlkZ-like"/>
    <property type="match status" value="1"/>
</dbReference>
<proteinExistence type="predicted"/>
<organism evidence="1 2">
    <name type="scientific">Pseudonocardia humida</name>
    <dbReference type="NCBI Taxonomy" id="2800819"/>
    <lineage>
        <taxon>Bacteria</taxon>
        <taxon>Bacillati</taxon>
        <taxon>Actinomycetota</taxon>
        <taxon>Actinomycetes</taxon>
        <taxon>Pseudonocardiales</taxon>
        <taxon>Pseudonocardiaceae</taxon>
        <taxon>Pseudonocardia</taxon>
    </lineage>
</organism>
<evidence type="ECO:0000313" key="1">
    <source>
        <dbReference type="EMBL" id="MCO1654467.1"/>
    </source>
</evidence>
<dbReference type="PANTHER" id="PTHR30528">
    <property type="entry name" value="CYTOPLASMIC PROTEIN"/>
    <property type="match status" value="1"/>
</dbReference>
<reference evidence="1" key="1">
    <citation type="submission" date="2021-04" db="EMBL/GenBank/DDBJ databases">
        <title>Pseudonocardia sp. nov., isolated from sandy soil of mangrove forest.</title>
        <authorList>
            <person name="Zan Z."/>
            <person name="Huang R."/>
            <person name="Liu W."/>
        </authorList>
    </citation>
    <scope>NUCLEOTIDE SEQUENCE</scope>
    <source>
        <strain evidence="1">S2-4</strain>
    </source>
</reference>
<gene>
    <name evidence="1" type="ORF">KDL28_05305</name>
</gene>
<sequence>MSPAVARRAALAAQGFAAPAPGGPITRRHLLRTLERIRLLQLDSVNVAVRAHYMPLFSRLGPYDRDLVDDAAWTHSSRRPRLLVEYWAHEASLLPPADWPLLQTAARSRGWWRHYGVLADRQPALVDDVLAAVKELGPIGAGELEKALGGVSKPRPPGATWWERSEVKRICEYLFGLGQLTTGARRHFQRLYDLPERVLPPEVLAQPPVDDDEAARALVLRSASALGVATEPDLRDYYRLNPVRSQAAVAALVDAGALLPVTVRGWRHPAYRAVDAKVPRRITGRALLCPFDPLIWERDRTERLFGFHYRIEIYVPEPKRRYGYYVFPFLLDGDLVARVDLKSDRAAGVLRVPGAFAEPGADVPRVAAELAAELVTMAHWLGLGDVVVGDRGDLAAALAAAVAAHA</sequence>
<protein>
    <submittedName>
        <fullName evidence="1">YcaQ family DNA glycosylase</fullName>
    </submittedName>
</protein>
<dbReference type="Proteomes" id="UP001165283">
    <property type="component" value="Unassembled WGS sequence"/>
</dbReference>